<accession>A0A511HML4</accession>
<keyword evidence="1" id="KW-0812">Transmembrane</keyword>
<dbReference type="AlphaFoldDB" id="A0A511HML4"/>
<reference evidence="2 5" key="2">
    <citation type="submission" date="2019-07" db="EMBL/GenBank/DDBJ databases">
        <title>Whole genome shotgun sequence of Myxococcus virescens NBRC 100334.</title>
        <authorList>
            <person name="Hosoyama A."/>
            <person name="Uohara A."/>
            <person name="Ohji S."/>
            <person name="Ichikawa N."/>
        </authorList>
    </citation>
    <scope>NUCLEOTIDE SEQUENCE [LARGE SCALE GENOMIC DNA]</scope>
    <source>
        <strain evidence="2 5">NBRC 100334</strain>
    </source>
</reference>
<dbReference type="EMBL" id="FNAJ01000008">
    <property type="protein sequence ID" value="SDE54267.1"/>
    <property type="molecule type" value="Genomic_DNA"/>
</dbReference>
<evidence type="ECO:0000256" key="1">
    <source>
        <dbReference type="SAM" id="Phobius"/>
    </source>
</evidence>
<evidence type="ECO:0000313" key="5">
    <source>
        <dbReference type="Proteomes" id="UP000321224"/>
    </source>
</evidence>
<keyword evidence="4" id="KW-1185">Reference proteome</keyword>
<feature type="transmembrane region" description="Helical" evidence="1">
    <location>
        <begin position="280"/>
        <end position="302"/>
    </location>
</feature>
<organism evidence="2 5">
    <name type="scientific">Myxococcus virescens</name>
    <dbReference type="NCBI Taxonomy" id="83456"/>
    <lineage>
        <taxon>Bacteria</taxon>
        <taxon>Pseudomonadati</taxon>
        <taxon>Myxococcota</taxon>
        <taxon>Myxococcia</taxon>
        <taxon>Myxococcales</taxon>
        <taxon>Cystobacterineae</taxon>
        <taxon>Myxococcaceae</taxon>
        <taxon>Myxococcus</taxon>
    </lineage>
</organism>
<dbReference type="EMBL" id="BJVY01000051">
    <property type="protein sequence ID" value="GEL74605.1"/>
    <property type="molecule type" value="Genomic_DNA"/>
</dbReference>
<sequence length="447" mass="49170">MGWSNFSFQAVRQTDQGLLSAILGVFSEADVVKSGFRIISVDATLDIGPALSARDESVKTCRLILDSLPSESMAITSLAVGMAYGNRQFSVQIQRAAGTALDNVTVSLSEFNHIGESPAVVAAVVSFVAAFKRAVRALDARDGIVGQLGRLGETKQFLERREVELLKVEELGRSMAAKLADGIAATRARLEEEYVARRHELDVANVVERNRIASMLQEREASLEAREKEITRRMAEIDDRDTRHVRREIRKDQKRELQASAEKFSLTEGTKELRNPVKNASLWLAGSLLVLTVVSSVVNVYLIVTGVPISVAAWVFWGVKQAALTAGFVSALVFYIKWNNRWLEQHASEEFRLKRLGLDLDRASWLVETALEWKTEKGTEPPTILIDRLSSGLFGSDTASEEPLDASERLASAILGASAEVSLPLPTGGSIRFDRKGIESLQKTRSS</sequence>
<proteinExistence type="predicted"/>
<evidence type="ECO:0000313" key="2">
    <source>
        <dbReference type="EMBL" id="GEL74605.1"/>
    </source>
</evidence>
<reference evidence="3 4" key="1">
    <citation type="submission" date="2016-10" db="EMBL/GenBank/DDBJ databases">
        <authorList>
            <person name="Varghese N."/>
            <person name="Submissions S."/>
        </authorList>
    </citation>
    <scope>NUCLEOTIDE SEQUENCE [LARGE SCALE GENOMIC DNA]</scope>
    <source>
        <strain evidence="3 4">DSM 2260</strain>
    </source>
</reference>
<keyword evidence="1" id="KW-1133">Transmembrane helix</keyword>
<name>A0A511HML4_9BACT</name>
<protein>
    <submittedName>
        <fullName evidence="2">Uncharacterized protein</fullName>
    </submittedName>
</protein>
<evidence type="ECO:0000313" key="3">
    <source>
        <dbReference type="EMBL" id="SDE54267.1"/>
    </source>
</evidence>
<evidence type="ECO:0000313" key="4">
    <source>
        <dbReference type="Proteomes" id="UP000198717"/>
    </source>
</evidence>
<comment type="caution">
    <text evidence="2">The sequence shown here is derived from an EMBL/GenBank/DDBJ whole genome shotgun (WGS) entry which is preliminary data.</text>
</comment>
<keyword evidence="1" id="KW-0472">Membrane</keyword>
<dbReference type="Proteomes" id="UP000198717">
    <property type="component" value="Unassembled WGS sequence"/>
</dbReference>
<dbReference type="Proteomes" id="UP000321224">
    <property type="component" value="Unassembled WGS sequence"/>
</dbReference>
<feature type="transmembrane region" description="Helical" evidence="1">
    <location>
        <begin position="314"/>
        <end position="336"/>
    </location>
</feature>
<gene>
    <name evidence="2" type="ORF">MVI01_63890</name>
    <name evidence="3" type="ORF">SAMN04488504_108137</name>
</gene>